<dbReference type="Pfam" id="PF21365">
    <property type="entry name" value="Glyco_hydro_31_3rd"/>
    <property type="match status" value="1"/>
</dbReference>
<evidence type="ECO:0000256" key="3">
    <source>
        <dbReference type="ARBA" id="ARBA00007806"/>
    </source>
</evidence>
<comment type="caution">
    <text evidence="18">The sequence shown here is derived from an EMBL/GenBank/DDBJ whole genome shotgun (WGS) entry which is preliminary data.</text>
</comment>
<dbReference type="SUPFAM" id="SSF51445">
    <property type="entry name" value="(Trans)glycosidases"/>
    <property type="match status" value="1"/>
</dbReference>
<dbReference type="InterPro" id="IPR000322">
    <property type="entry name" value="Glyco_hydro_31_TIM"/>
</dbReference>
<dbReference type="GO" id="GO:0008422">
    <property type="term" value="F:beta-glucosidase activity"/>
    <property type="evidence" value="ECO:0007669"/>
    <property type="project" value="UniProtKB-EC"/>
</dbReference>
<evidence type="ECO:0000256" key="4">
    <source>
        <dbReference type="ARBA" id="ARBA00012744"/>
    </source>
</evidence>
<keyword evidence="7 14" id="KW-0378">Hydrolase</keyword>
<evidence type="ECO:0000313" key="19">
    <source>
        <dbReference type="Proteomes" id="UP000054988"/>
    </source>
</evidence>
<keyword evidence="10 14" id="KW-0326">Glycosidase</keyword>
<dbReference type="Gene3D" id="2.60.40.1180">
    <property type="entry name" value="Golgi alpha-mannosidase II"/>
    <property type="match status" value="2"/>
</dbReference>
<dbReference type="PANTHER" id="PTHR22762:SF67">
    <property type="entry name" value="ALPHA_BETA-GLUCOSIDASE AGDC-RELATED"/>
    <property type="match status" value="1"/>
</dbReference>
<evidence type="ECO:0000256" key="14">
    <source>
        <dbReference type="RuleBase" id="RU361185"/>
    </source>
</evidence>
<evidence type="ECO:0000313" key="18">
    <source>
        <dbReference type="EMBL" id="KTB46535.1"/>
    </source>
</evidence>
<dbReference type="GO" id="GO:0030246">
    <property type="term" value="F:carbohydrate binding"/>
    <property type="evidence" value="ECO:0007669"/>
    <property type="project" value="InterPro"/>
</dbReference>
<protein>
    <recommendedName>
        <fullName evidence="4">beta-glucosidase</fullName>
        <ecNumber evidence="4">3.2.1.21</ecNumber>
    </recommendedName>
</protein>
<dbReference type="Gene3D" id="3.20.20.80">
    <property type="entry name" value="Glycosidases"/>
    <property type="match status" value="1"/>
</dbReference>
<dbReference type="SUPFAM" id="SSF74650">
    <property type="entry name" value="Galactose mutarotase-like"/>
    <property type="match status" value="1"/>
</dbReference>
<dbReference type="eggNOG" id="KOG1065">
    <property type="taxonomic scope" value="Eukaryota"/>
</dbReference>
<comment type="subcellular location">
    <subcellularLocation>
        <location evidence="2">Secreted</location>
    </subcellularLocation>
</comment>
<dbReference type="EC" id="3.2.1.21" evidence="4"/>
<dbReference type="CDD" id="cd14752">
    <property type="entry name" value="GH31_N"/>
    <property type="match status" value="1"/>
</dbReference>
<dbReference type="InterPro" id="IPR011013">
    <property type="entry name" value="Gal_mutarotase_sf_dom"/>
</dbReference>
<dbReference type="GO" id="GO:0000272">
    <property type="term" value="P:polysaccharide catabolic process"/>
    <property type="evidence" value="ECO:0007669"/>
    <property type="project" value="UniProtKB-KW"/>
</dbReference>
<evidence type="ECO:0000256" key="11">
    <source>
        <dbReference type="ARBA" id="ARBA00023316"/>
    </source>
</evidence>
<accession>A0A0W0GDD7</accession>
<evidence type="ECO:0000259" key="15">
    <source>
        <dbReference type="Pfam" id="PF01055"/>
    </source>
</evidence>
<evidence type="ECO:0000256" key="9">
    <source>
        <dbReference type="ARBA" id="ARBA00023277"/>
    </source>
</evidence>
<evidence type="ECO:0000256" key="8">
    <source>
        <dbReference type="ARBA" id="ARBA00023180"/>
    </source>
</evidence>
<dbReference type="Pfam" id="PF01055">
    <property type="entry name" value="Glyco_hydro_31_2nd"/>
    <property type="match status" value="1"/>
</dbReference>
<proteinExistence type="inferred from homology"/>
<comment type="similarity">
    <text evidence="3 14">Belongs to the glycosyl hydrolase 31 family.</text>
</comment>
<dbReference type="Gene3D" id="2.60.40.1760">
    <property type="entry name" value="glycosyl hydrolase (family 31)"/>
    <property type="match status" value="1"/>
</dbReference>
<feature type="domain" description="Glycosyl hydrolase family 31 C-terminal" evidence="17">
    <location>
        <begin position="754"/>
        <end position="844"/>
    </location>
</feature>
<dbReference type="InterPro" id="IPR048395">
    <property type="entry name" value="Glyco_hydro_31_C"/>
</dbReference>
<dbReference type="Pfam" id="PF13802">
    <property type="entry name" value="Gal_mutarotas_2"/>
    <property type="match status" value="1"/>
</dbReference>
<comment type="catalytic activity">
    <reaction evidence="1">
        <text>Hydrolysis of terminal, non-reducing beta-D-glucosyl residues with release of beta-D-glucose.</text>
        <dbReference type="EC" id="3.2.1.21"/>
    </reaction>
</comment>
<organism evidence="18 19">
    <name type="scientific">Moniliophthora roreri</name>
    <name type="common">Frosty pod rot fungus</name>
    <name type="synonym">Monilia roreri</name>
    <dbReference type="NCBI Taxonomy" id="221103"/>
    <lineage>
        <taxon>Eukaryota</taxon>
        <taxon>Fungi</taxon>
        <taxon>Dikarya</taxon>
        <taxon>Basidiomycota</taxon>
        <taxon>Agaricomycotina</taxon>
        <taxon>Agaricomycetes</taxon>
        <taxon>Agaricomycetidae</taxon>
        <taxon>Agaricales</taxon>
        <taxon>Marasmiineae</taxon>
        <taxon>Marasmiaceae</taxon>
        <taxon>Moniliophthora</taxon>
    </lineage>
</organism>
<reference evidence="18 19" key="1">
    <citation type="submission" date="2015-12" db="EMBL/GenBank/DDBJ databases">
        <title>Draft genome sequence of Moniliophthora roreri, the causal agent of frosty pod rot of cacao.</title>
        <authorList>
            <person name="Aime M.C."/>
            <person name="Diaz-Valderrama J.R."/>
            <person name="Kijpornyongpan T."/>
            <person name="Phillips-Mora W."/>
        </authorList>
    </citation>
    <scope>NUCLEOTIDE SEQUENCE [LARGE SCALE GENOMIC DNA]</scope>
    <source>
        <strain evidence="18 19">MCA 2952</strain>
    </source>
</reference>
<dbReference type="PANTHER" id="PTHR22762">
    <property type="entry name" value="ALPHA-GLUCOSIDASE"/>
    <property type="match status" value="1"/>
</dbReference>
<evidence type="ECO:0000256" key="6">
    <source>
        <dbReference type="ARBA" id="ARBA00022729"/>
    </source>
</evidence>
<evidence type="ECO:0000256" key="13">
    <source>
        <dbReference type="ARBA" id="ARBA00025512"/>
    </source>
</evidence>
<evidence type="ECO:0000256" key="1">
    <source>
        <dbReference type="ARBA" id="ARBA00000448"/>
    </source>
</evidence>
<dbReference type="InterPro" id="IPR013780">
    <property type="entry name" value="Glyco_hydro_b"/>
</dbReference>
<evidence type="ECO:0000259" key="17">
    <source>
        <dbReference type="Pfam" id="PF21365"/>
    </source>
</evidence>
<keyword evidence="6" id="KW-0732">Signal</keyword>
<feature type="domain" description="Glycoside hydrolase family 31 TIM barrel" evidence="15">
    <location>
        <begin position="325"/>
        <end position="746"/>
    </location>
</feature>
<dbReference type="Proteomes" id="UP000054988">
    <property type="component" value="Unassembled WGS sequence"/>
</dbReference>
<dbReference type="GO" id="GO:0071555">
    <property type="term" value="P:cell wall organization"/>
    <property type="evidence" value="ECO:0007669"/>
    <property type="project" value="UniProtKB-KW"/>
</dbReference>
<evidence type="ECO:0000256" key="5">
    <source>
        <dbReference type="ARBA" id="ARBA00022525"/>
    </source>
</evidence>
<dbReference type="CDD" id="cd06602">
    <property type="entry name" value="GH31_MGAM_SI_GAA"/>
    <property type="match status" value="1"/>
</dbReference>
<evidence type="ECO:0000259" key="16">
    <source>
        <dbReference type="Pfam" id="PF13802"/>
    </source>
</evidence>
<dbReference type="SUPFAM" id="SSF51011">
    <property type="entry name" value="Glycosyl hydrolase domain"/>
    <property type="match status" value="1"/>
</dbReference>
<evidence type="ECO:0000256" key="7">
    <source>
        <dbReference type="ARBA" id="ARBA00022801"/>
    </source>
</evidence>
<evidence type="ECO:0000256" key="10">
    <source>
        <dbReference type="ARBA" id="ARBA00023295"/>
    </source>
</evidence>
<dbReference type="EMBL" id="LATX01000318">
    <property type="protein sequence ID" value="KTB46535.1"/>
    <property type="molecule type" value="Genomic_DNA"/>
</dbReference>
<evidence type="ECO:0000256" key="2">
    <source>
        <dbReference type="ARBA" id="ARBA00004613"/>
    </source>
</evidence>
<keyword evidence="5" id="KW-0964">Secreted</keyword>
<feature type="domain" description="Glycoside hydrolase family 31 N-terminal" evidence="16">
    <location>
        <begin position="171"/>
        <end position="278"/>
    </location>
</feature>
<sequence>MSTSVTSWLFRCDVTEVVITKVIGQEAHALSKQGIQIVDEAVTDFSLPSMLSRRRVSLLSFALLRAVSTRAEYVDQAALNACPGYNAVNVSTSANGRSITADLVLAGEPCNIFGNDIETLRLDVSYETDTRIHVKITDPVDARYEVPESVFPRPTASNSSSPSTAQIQFGYTTEPFTFSISRLDTNETLFATSAEHPLIFEPQYLRIKSMASPPDANIYGLGEHTEPFRLPTNNLTRTFWSRDAYGIPHGTNLYGNHPVYIEHRQSGTHGAFLLNSNGMDIKINQTDGATSIEYNVIGGILDFYFLAGPGPIEVSKQYAEVVGTPAEVPYWGFGLHQCRFGYLDFVDVAGVITNYSEAGIPLETMWTDIDYMDRRRIFTLDPEYFPLSRMREIVDFLHDNGQRYIVMTDPAVAYFPDESYAPLDRGTELDLWLKWPNGSYIIGVVWPGPTVFPDWFNPRTQEYWNNEFEIFYSPEDGLDIDGAWIDMNEPANFCNLPCTDPFQQAIDGDFPPARTTPPPDINTPIFVNATRRNKSQRSVTKPRQVTRDILNPPYAIDNAAPDGDLSAKTVAVCLIVLLSSLVLMENSVLKVNATHFNNLTEYDVHNLYGHMMSTATHGAMLNRRPGLRTLIITRSTFAGAGRQVGKWLGDNLSNWEQYRFSIAGMLGFTSIYQIPMVGSDICGFGLNTTETLCARWAMLGGFYPFMRNHNQDTSISQEFYRWPMVAEAAKNVLDMRYRLMDYIYTAFHQASLDGTPVLQPLFYQFPNDPNTFPIDLQFLYGDSILVSPVTEENSTTVSIYLPSEGTFYDFLSFAPVPDEQKGNVTLTDVDFTQIPVHILGGAILPLRVEGAMTTDELREKDFEIVVAQSKDGVATGKLYVDDGVSIEQPGGQTFLDMSFANGTLSVSGEFGFALNVNLKRVVVLGVDQAPTSVEMNGTKEFEYDEERNVVTVELDIPFTDGFEMNLV</sequence>
<gene>
    <name evidence="18" type="ORF">WG66_873</name>
</gene>
<dbReference type="GO" id="GO:0005576">
    <property type="term" value="C:extracellular region"/>
    <property type="evidence" value="ECO:0007669"/>
    <property type="project" value="UniProtKB-SubCell"/>
</dbReference>
<keyword evidence="9" id="KW-0119">Carbohydrate metabolism</keyword>
<comment type="function">
    <text evidence="13">Glucosidase involved in the degradation of cellulosic biomass. Has both alpha- and beta-glucosidase activity.</text>
</comment>
<keyword evidence="8" id="KW-0325">Glycoprotein</keyword>
<evidence type="ECO:0000256" key="12">
    <source>
        <dbReference type="ARBA" id="ARBA00023326"/>
    </source>
</evidence>
<name>A0A0W0GDD7_MONRR</name>
<dbReference type="AlphaFoldDB" id="A0A0W0GDD7"/>
<keyword evidence="12" id="KW-0624">Polysaccharide degradation</keyword>
<dbReference type="InterPro" id="IPR017853">
    <property type="entry name" value="GH"/>
</dbReference>
<dbReference type="InterPro" id="IPR025887">
    <property type="entry name" value="Glyco_hydro_31_N_dom"/>
</dbReference>
<keyword evidence="11" id="KW-0961">Cell wall biogenesis/degradation</keyword>